<dbReference type="Pfam" id="PF01590">
    <property type="entry name" value="GAF"/>
    <property type="match status" value="1"/>
</dbReference>
<dbReference type="InterPro" id="IPR003661">
    <property type="entry name" value="HisK_dim/P_dom"/>
</dbReference>
<comment type="subcellular location">
    <subcellularLocation>
        <location evidence="2">Membrane</location>
    </subcellularLocation>
</comment>
<protein>
    <recommendedName>
        <fullName evidence="3">histidine kinase</fullName>
        <ecNumber evidence="3">2.7.13.3</ecNumber>
    </recommendedName>
</protein>
<dbReference type="GO" id="GO:0009927">
    <property type="term" value="F:histidine phosphotransfer kinase activity"/>
    <property type="evidence" value="ECO:0007669"/>
    <property type="project" value="TreeGrafter"/>
</dbReference>
<keyword evidence="6" id="KW-0547">Nucleotide-binding</keyword>
<keyword evidence="8" id="KW-0067">ATP-binding</keyword>
<dbReference type="GO" id="GO:0005886">
    <property type="term" value="C:plasma membrane"/>
    <property type="evidence" value="ECO:0007669"/>
    <property type="project" value="TreeGrafter"/>
</dbReference>
<dbReference type="Gene3D" id="3.30.450.40">
    <property type="match status" value="1"/>
</dbReference>
<dbReference type="Pfam" id="PF02518">
    <property type="entry name" value="HATPase_c"/>
    <property type="match status" value="1"/>
</dbReference>
<dbReference type="PANTHER" id="PTHR43047:SF72">
    <property type="entry name" value="OSMOSENSING HISTIDINE PROTEIN KINASE SLN1"/>
    <property type="match status" value="1"/>
</dbReference>
<gene>
    <name evidence="12" type="ORF">GCM10017083_10690</name>
</gene>
<dbReference type="SMART" id="SM00387">
    <property type="entry name" value="HATPase_c"/>
    <property type="match status" value="1"/>
</dbReference>
<evidence type="ECO:0000256" key="8">
    <source>
        <dbReference type="ARBA" id="ARBA00022840"/>
    </source>
</evidence>
<dbReference type="GO" id="GO:0005524">
    <property type="term" value="F:ATP binding"/>
    <property type="evidence" value="ECO:0007669"/>
    <property type="project" value="UniProtKB-KW"/>
</dbReference>
<dbReference type="InterPro" id="IPR036890">
    <property type="entry name" value="HATPase_C_sf"/>
</dbReference>
<evidence type="ECO:0000256" key="4">
    <source>
        <dbReference type="ARBA" id="ARBA00022553"/>
    </source>
</evidence>
<dbReference type="InterPro" id="IPR005467">
    <property type="entry name" value="His_kinase_dom"/>
</dbReference>
<evidence type="ECO:0000256" key="10">
    <source>
        <dbReference type="ARBA" id="ARBA00023136"/>
    </source>
</evidence>
<keyword evidence="13" id="KW-1185">Reference proteome</keyword>
<evidence type="ECO:0000256" key="6">
    <source>
        <dbReference type="ARBA" id="ARBA00022741"/>
    </source>
</evidence>
<evidence type="ECO:0000256" key="1">
    <source>
        <dbReference type="ARBA" id="ARBA00000085"/>
    </source>
</evidence>
<dbReference type="SUPFAM" id="SSF55874">
    <property type="entry name" value="ATPase domain of HSP90 chaperone/DNA topoisomerase II/histidine kinase"/>
    <property type="match status" value="1"/>
</dbReference>
<keyword evidence="9" id="KW-0902">Two-component regulatory system</keyword>
<evidence type="ECO:0000256" key="5">
    <source>
        <dbReference type="ARBA" id="ARBA00022679"/>
    </source>
</evidence>
<evidence type="ECO:0000256" key="7">
    <source>
        <dbReference type="ARBA" id="ARBA00022777"/>
    </source>
</evidence>
<accession>A0A919CNH5</accession>
<sequence length="418" mass="45401">MVMPVPQDDEDARLAALWALQVLDTPPEMTFDQLTRLAARACGTPIAAIALIDSDRIWFKSAVGLGDLREIPREGSLCAASLADDDITEVEDVWDDPRFARNPLVTGAPGMRFYAGAPLRLRSGHRVGSLCAIGTHPQRLTEDQRDSLRDIAQVATRFLESRQMTVDAVADLARAKMEAEMADRAKSEFLAHMSHELRTPLNAVIGFADMLRLEIHGPLPARYRDSVDTIATSGRHLLDLINDLLDLARIEAGAIELQADWIDLSAIAHATVRMLEPLADGRGVGLRIDGRYGPRARADRRAIQQVMINIVGNAIKFGPENGEVVIEFRDGDPVEIRVRDDGPGMTPAQIERAMQPYGRSQVEPSQTAPAVGGTGLGLPIARRLVELHGGRLTIESTPGAGTTVAFTLPKTRVLTSAA</sequence>
<dbReference type="PRINTS" id="PR00344">
    <property type="entry name" value="BCTRLSENSOR"/>
</dbReference>
<comment type="caution">
    <text evidence="12">The sequence shown here is derived from an EMBL/GenBank/DDBJ whole genome shotgun (WGS) entry which is preliminary data.</text>
</comment>
<comment type="catalytic activity">
    <reaction evidence="1">
        <text>ATP + protein L-histidine = ADP + protein N-phospho-L-histidine.</text>
        <dbReference type="EC" id="2.7.13.3"/>
    </reaction>
</comment>
<reference evidence="12" key="1">
    <citation type="journal article" date="2014" name="Int. J. Syst. Evol. Microbiol.">
        <title>Complete genome sequence of Corynebacterium casei LMG S-19264T (=DSM 44701T), isolated from a smear-ripened cheese.</title>
        <authorList>
            <consortium name="US DOE Joint Genome Institute (JGI-PGF)"/>
            <person name="Walter F."/>
            <person name="Albersmeier A."/>
            <person name="Kalinowski J."/>
            <person name="Ruckert C."/>
        </authorList>
    </citation>
    <scope>NUCLEOTIDE SEQUENCE</scope>
    <source>
        <strain evidence="12">KCTC 42651</strain>
    </source>
</reference>
<evidence type="ECO:0000259" key="11">
    <source>
        <dbReference type="PROSITE" id="PS50109"/>
    </source>
</evidence>
<dbReference type="InterPro" id="IPR003018">
    <property type="entry name" value="GAF"/>
</dbReference>
<dbReference type="PROSITE" id="PS50109">
    <property type="entry name" value="HIS_KIN"/>
    <property type="match status" value="1"/>
</dbReference>
<evidence type="ECO:0000256" key="3">
    <source>
        <dbReference type="ARBA" id="ARBA00012438"/>
    </source>
</evidence>
<keyword evidence="7 12" id="KW-0418">Kinase</keyword>
<dbReference type="AlphaFoldDB" id="A0A919CNH5"/>
<dbReference type="InterPro" id="IPR029016">
    <property type="entry name" value="GAF-like_dom_sf"/>
</dbReference>
<dbReference type="InterPro" id="IPR036097">
    <property type="entry name" value="HisK_dim/P_sf"/>
</dbReference>
<dbReference type="Proteomes" id="UP000630353">
    <property type="component" value="Unassembled WGS sequence"/>
</dbReference>
<keyword evidence="4" id="KW-0597">Phosphoprotein</keyword>
<dbReference type="PANTHER" id="PTHR43047">
    <property type="entry name" value="TWO-COMPONENT HISTIDINE PROTEIN KINASE"/>
    <property type="match status" value="1"/>
</dbReference>
<evidence type="ECO:0000256" key="9">
    <source>
        <dbReference type="ARBA" id="ARBA00023012"/>
    </source>
</evidence>
<name>A0A919CNH5_9PROT</name>
<evidence type="ECO:0000256" key="2">
    <source>
        <dbReference type="ARBA" id="ARBA00004370"/>
    </source>
</evidence>
<evidence type="ECO:0000313" key="13">
    <source>
        <dbReference type="Proteomes" id="UP000630353"/>
    </source>
</evidence>
<evidence type="ECO:0000313" key="12">
    <source>
        <dbReference type="EMBL" id="GHD43954.1"/>
    </source>
</evidence>
<dbReference type="SUPFAM" id="SSF55781">
    <property type="entry name" value="GAF domain-like"/>
    <property type="match status" value="1"/>
</dbReference>
<dbReference type="EC" id="2.7.13.3" evidence="3"/>
<dbReference type="Pfam" id="PF00512">
    <property type="entry name" value="HisKA"/>
    <property type="match status" value="1"/>
</dbReference>
<dbReference type="CDD" id="cd00082">
    <property type="entry name" value="HisKA"/>
    <property type="match status" value="1"/>
</dbReference>
<organism evidence="12 13">
    <name type="scientific">Thalassobaculum fulvum</name>
    <dbReference type="NCBI Taxonomy" id="1633335"/>
    <lineage>
        <taxon>Bacteria</taxon>
        <taxon>Pseudomonadati</taxon>
        <taxon>Pseudomonadota</taxon>
        <taxon>Alphaproteobacteria</taxon>
        <taxon>Rhodospirillales</taxon>
        <taxon>Thalassobaculaceae</taxon>
        <taxon>Thalassobaculum</taxon>
    </lineage>
</organism>
<keyword evidence="5" id="KW-0808">Transferase</keyword>
<dbReference type="SUPFAM" id="SSF47384">
    <property type="entry name" value="Homodimeric domain of signal transducing histidine kinase"/>
    <property type="match status" value="1"/>
</dbReference>
<dbReference type="FunFam" id="1.10.287.130:FF:000038">
    <property type="entry name" value="Sensory transduction histidine kinase"/>
    <property type="match status" value="1"/>
</dbReference>
<dbReference type="Gene3D" id="3.30.565.10">
    <property type="entry name" value="Histidine kinase-like ATPase, C-terminal domain"/>
    <property type="match status" value="1"/>
</dbReference>
<dbReference type="Gene3D" id="1.10.287.130">
    <property type="match status" value="1"/>
</dbReference>
<reference evidence="12" key="2">
    <citation type="submission" date="2020-09" db="EMBL/GenBank/DDBJ databases">
        <authorList>
            <person name="Sun Q."/>
            <person name="Kim S."/>
        </authorList>
    </citation>
    <scope>NUCLEOTIDE SEQUENCE</scope>
    <source>
        <strain evidence="12">KCTC 42651</strain>
    </source>
</reference>
<keyword evidence="10" id="KW-0472">Membrane</keyword>
<dbReference type="SMART" id="SM00388">
    <property type="entry name" value="HisKA"/>
    <property type="match status" value="1"/>
</dbReference>
<dbReference type="EMBL" id="BMZS01000002">
    <property type="protein sequence ID" value="GHD43954.1"/>
    <property type="molecule type" value="Genomic_DNA"/>
</dbReference>
<dbReference type="InterPro" id="IPR003594">
    <property type="entry name" value="HATPase_dom"/>
</dbReference>
<dbReference type="GO" id="GO:0000155">
    <property type="term" value="F:phosphorelay sensor kinase activity"/>
    <property type="evidence" value="ECO:0007669"/>
    <property type="project" value="InterPro"/>
</dbReference>
<dbReference type="InterPro" id="IPR004358">
    <property type="entry name" value="Sig_transdc_His_kin-like_C"/>
</dbReference>
<feature type="domain" description="Histidine kinase" evidence="11">
    <location>
        <begin position="192"/>
        <end position="412"/>
    </location>
</feature>
<proteinExistence type="predicted"/>